<comment type="caution">
    <text evidence="3">The sequence shown here is derived from an EMBL/GenBank/DDBJ whole genome shotgun (WGS) entry which is preliminary data.</text>
</comment>
<name>A0A502ECD7_9FLAO</name>
<dbReference type="AlphaFoldDB" id="A0A502ECD7"/>
<gene>
    <name evidence="3" type="ORF">EAH81_21850</name>
</gene>
<dbReference type="Proteomes" id="UP000319700">
    <property type="component" value="Unassembled WGS sequence"/>
</dbReference>
<dbReference type="EMBL" id="RCZH01000017">
    <property type="protein sequence ID" value="TPG35405.1"/>
    <property type="molecule type" value="Genomic_DNA"/>
</dbReference>
<reference evidence="3 4" key="1">
    <citation type="journal article" date="2019" name="Environ. Microbiol.">
        <title>Species interactions and distinct microbial communities in high Arctic permafrost affected cryosols are associated with the CH4 and CO2 gas fluxes.</title>
        <authorList>
            <person name="Altshuler I."/>
            <person name="Hamel J."/>
            <person name="Turney S."/>
            <person name="Magnuson E."/>
            <person name="Levesque R."/>
            <person name="Greer C."/>
            <person name="Whyte L.G."/>
        </authorList>
    </citation>
    <scope>NUCLEOTIDE SEQUENCE [LARGE SCALE GENOMIC DNA]</scope>
    <source>
        <strain evidence="3 4">42</strain>
    </source>
</reference>
<evidence type="ECO:0000313" key="4">
    <source>
        <dbReference type="Proteomes" id="UP000319700"/>
    </source>
</evidence>
<evidence type="ECO:0008006" key="5">
    <source>
        <dbReference type="Google" id="ProtNLM"/>
    </source>
</evidence>
<sequence>MKNIKITFILMLLSFKLFAQIDFPDDIIAKNGILKASKYLVLSKKNPNYYKKPVGLMLESEILFDNRGHIISTLNPNGAVASHSDSKDLKQYYFYKDDRIAKMSRVDFDSTSVEYLYFDKKHIILKIKTNDKNERIGLELVYSDLNNVKEVKKLDIDFRYTTDLNHYAYFHKTSITYSKNIKNSKVSRELFSVSKEQLNILKTSTEIEKIENELNNIEKSKSIDVANFGTLFFYNGQKQLIKELSDGDTIEYIYDKNGLLVTCKNKNKHYSSISKFVYSKEL</sequence>
<accession>A0A502ECD7</accession>
<evidence type="ECO:0000256" key="1">
    <source>
        <dbReference type="SAM" id="Coils"/>
    </source>
</evidence>
<keyword evidence="4" id="KW-1185">Reference proteome</keyword>
<evidence type="ECO:0000256" key="2">
    <source>
        <dbReference type="SAM" id="SignalP"/>
    </source>
</evidence>
<dbReference type="RefSeq" id="WP_140511065.1">
    <property type="nucleotide sequence ID" value="NZ_RCZH01000017.1"/>
</dbReference>
<feature type="chain" id="PRO_5021191868" description="YD repeat-containing protein" evidence="2">
    <location>
        <begin position="20"/>
        <end position="282"/>
    </location>
</feature>
<keyword evidence="2" id="KW-0732">Signal</keyword>
<proteinExistence type="predicted"/>
<protein>
    <recommendedName>
        <fullName evidence="5">YD repeat-containing protein</fullName>
    </recommendedName>
</protein>
<feature type="coiled-coil region" evidence="1">
    <location>
        <begin position="193"/>
        <end position="220"/>
    </location>
</feature>
<feature type="signal peptide" evidence="2">
    <location>
        <begin position="1"/>
        <end position="19"/>
    </location>
</feature>
<organism evidence="3 4">
    <name type="scientific">Flavobacterium pectinovorum</name>
    <dbReference type="NCBI Taxonomy" id="29533"/>
    <lineage>
        <taxon>Bacteria</taxon>
        <taxon>Pseudomonadati</taxon>
        <taxon>Bacteroidota</taxon>
        <taxon>Flavobacteriia</taxon>
        <taxon>Flavobacteriales</taxon>
        <taxon>Flavobacteriaceae</taxon>
        <taxon>Flavobacterium</taxon>
    </lineage>
</organism>
<keyword evidence="1" id="KW-0175">Coiled coil</keyword>
<dbReference type="OrthoDB" id="1336901at2"/>
<evidence type="ECO:0000313" key="3">
    <source>
        <dbReference type="EMBL" id="TPG35405.1"/>
    </source>
</evidence>